<feature type="compositionally biased region" description="Low complexity" evidence="1">
    <location>
        <begin position="150"/>
        <end position="162"/>
    </location>
</feature>
<feature type="region of interest" description="Disordered" evidence="1">
    <location>
        <begin position="77"/>
        <end position="187"/>
    </location>
</feature>
<dbReference type="EMBL" id="CAJNNW010005090">
    <property type="protein sequence ID" value="CAE8647058.1"/>
    <property type="molecule type" value="Genomic_DNA"/>
</dbReference>
<dbReference type="AlphaFoldDB" id="A0A813I9K3"/>
<feature type="compositionally biased region" description="Low complexity" evidence="1">
    <location>
        <begin position="124"/>
        <end position="136"/>
    </location>
</feature>
<proteinExistence type="predicted"/>
<evidence type="ECO:0000313" key="2">
    <source>
        <dbReference type="EMBL" id="CAE8647058.1"/>
    </source>
</evidence>
<accession>A0A813I9K3</accession>
<dbReference type="Proteomes" id="UP000626109">
    <property type="component" value="Unassembled WGS sequence"/>
</dbReference>
<feature type="compositionally biased region" description="Polar residues" evidence="1">
    <location>
        <begin position="137"/>
        <end position="149"/>
    </location>
</feature>
<comment type="caution">
    <text evidence="2">The sequence shown here is derived from an EMBL/GenBank/DDBJ whole genome shotgun (WGS) entry which is preliminary data.</text>
</comment>
<reference evidence="2" key="1">
    <citation type="submission" date="2021-02" db="EMBL/GenBank/DDBJ databases">
        <authorList>
            <person name="Dougan E. K."/>
            <person name="Rhodes N."/>
            <person name="Thang M."/>
            <person name="Chan C."/>
        </authorList>
    </citation>
    <scope>NUCLEOTIDE SEQUENCE</scope>
</reference>
<evidence type="ECO:0000313" key="3">
    <source>
        <dbReference type="Proteomes" id="UP000626109"/>
    </source>
</evidence>
<sequence length="187" mass="19952">MQDSREQNGRLVLKNTFFEVEEESSPSALAGLMARASSAPELYEGRPRTSSDLFEEAINKAPCDDAMEVEFELTGLSDADVSDTETDPGAGCGRSLHMPCYSHIQEGLRSGSSTPRLEQHGDAGSSCFGPSPGGSPVASTTSLEAKSTVQARQLARQQLTRQSVDDSSEDSPIQSPQNPFDPEPVVS</sequence>
<evidence type="ECO:0000256" key="1">
    <source>
        <dbReference type="SAM" id="MobiDB-lite"/>
    </source>
</evidence>
<organism evidence="2 3">
    <name type="scientific">Polarella glacialis</name>
    <name type="common">Dinoflagellate</name>
    <dbReference type="NCBI Taxonomy" id="89957"/>
    <lineage>
        <taxon>Eukaryota</taxon>
        <taxon>Sar</taxon>
        <taxon>Alveolata</taxon>
        <taxon>Dinophyceae</taxon>
        <taxon>Suessiales</taxon>
        <taxon>Suessiaceae</taxon>
        <taxon>Polarella</taxon>
    </lineage>
</organism>
<feature type="non-terminal residue" evidence="2">
    <location>
        <position position="187"/>
    </location>
</feature>
<name>A0A813I9K3_POLGL</name>
<protein>
    <submittedName>
        <fullName evidence="2">Uncharacterized protein</fullName>
    </submittedName>
</protein>
<gene>
    <name evidence="2" type="ORF">PGLA2088_LOCUS5361</name>
</gene>